<gene>
    <name evidence="2" type="ORF">S06H3_60660</name>
</gene>
<sequence length="161" mass="18921">MLGLEMVDPYSKAFKDLKIREITSSLEILEHEYGHLYQGVIRSKEDEIIKNSGNRKISRFLEEKESLEEERKELVEIGGSYKPFSGERVESNRKIKGLGKEIEVLNAEIKKHYHEKYNQKTLQQIYNELALGAREDFFNEENIDLLLNVKEKIEKEYVSPK</sequence>
<accession>X1QUV2</accession>
<keyword evidence="1" id="KW-0175">Coiled coil</keyword>
<proteinExistence type="predicted"/>
<evidence type="ECO:0000256" key="1">
    <source>
        <dbReference type="SAM" id="Coils"/>
    </source>
</evidence>
<comment type="caution">
    <text evidence="2">The sequence shown here is derived from an EMBL/GenBank/DDBJ whole genome shotgun (WGS) entry which is preliminary data.</text>
</comment>
<feature type="coiled-coil region" evidence="1">
    <location>
        <begin position="50"/>
        <end position="115"/>
    </location>
</feature>
<name>X1QUV2_9ZZZZ</name>
<reference evidence="2" key="1">
    <citation type="journal article" date="2014" name="Front. Microbiol.">
        <title>High frequency of phylogenetically diverse reductive dehalogenase-homologous genes in deep subseafloor sedimentary metagenomes.</title>
        <authorList>
            <person name="Kawai M."/>
            <person name="Futagami T."/>
            <person name="Toyoda A."/>
            <person name="Takaki Y."/>
            <person name="Nishi S."/>
            <person name="Hori S."/>
            <person name="Arai W."/>
            <person name="Tsubouchi T."/>
            <person name="Morono Y."/>
            <person name="Uchiyama I."/>
            <person name="Ito T."/>
            <person name="Fujiyama A."/>
            <person name="Inagaki F."/>
            <person name="Takami H."/>
        </authorList>
    </citation>
    <scope>NUCLEOTIDE SEQUENCE</scope>
    <source>
        <strain evidence="2">Expedition CK06-06</strain>
    </source>
</reference>
<dbReference type="EMBL" id="BARV01039610">
    <property type="protein sequence ID" value="GAI47054.1"/>
    <property type="molecule type" value="Genomic_DNA"/>
</dbReference>
<evidence type="ECO:0000313" key="2">
    <source>
        <dbReference type="EMBL" id="GAI47054.1"/>
    </source>
</evidence>
<protein>
    <submittedName>
        <fullName evidence="2">Uncharacterized protein</fullName>
    </submittedName>
</protein>
<organism evidence="2">
    <name type="scientific">marine sediment metagenome</name>
    <dbReference type="NCBI Taxonomy" id="412755"/>
    <lineage>
        <taxon>unclassified sequences</taxon>
        <taxon>metagenomes</taxon>
        <taxon>ecological metagenomes</taxon>
    </lineage>
</organism>
<dbReference type="AlphaFoldDB" id="X1QUV2"/>
<feature type="non-terminal residue" evidence="2">
    <location>
        <position position="161"/>
    </location>
</feature>